<accession>A0ABS6N5D6</accession>
<dbReference type="Pfam" id="PF07729">
    <property type="entry name" value="FCD"/>
    <property type="match status" value="1"/>
</dbReference>
<organism evidence="5 6">
    <name type="scientific">Thalassococcus arenae</name>
    <dbReference type="NCBI Taxonomy" id="2851652"/>
    <lineage>
        <taxon>Bacteria</taxon>
        <taxon>Pseudomonadati</taxon>
        <taxon>Pseudomonadota</taxon>
        <taxon>Alphaproteobacteria</taxon>
        <taxon>Rhodobacterales</taxon>
        <taxon>Roseobacteraceae</taxon>
        <taxon>Thalassococcus</taxon>
    </lineage>
</organism>
<evidence type="ECO:0000256" key="2">
    <source>
        <dbReference type="ARBA" id="ARBA00023125"/>
    </source>
</evidence>
<protein>
    <submittedName>
        <fullName evidence="5">GntR family transcriptional regulator</fullName>
    </submittedName>
</protein>
<dbReference type="Proteomes" id="UP001166293">
    <property type="component" value="Unassembled WGS sequence"/>
</dbReference>
<keyword evidence="2" id="KW-0238">DNA-binding</keyword>
<dbReference type="SMART" id="SM00895">
    <property type="entry name" value="FCD"/>
    <property type="match status" value="1"/>
</dbReference>
<sequence length="233" mass="25498">MPKSPKDICHTDLRARILSCELAPGTDLDETRIAAEYALSRTPLREVFQRLAGDGFVRLEQNRGARVAPLSIDALRAVLRTAPMIHATLARLAAEARRPYQLDAAREIQAEYLAALAGESAEAVGQAVLLDHRLHLSIGEMADNPYLSTALTRLLIDETRLLLPLHRAASKKDRKALKKAAQQHDDLIRAIEQQDAALAVDTALAHCAIGRTAMERHYQPEALSHDPVGTGSD</sequence>
<proteinExistence type="predicted"/>
<dbReference type="InterPro" id="IPR011711">
    <property type="entry name" value="GntR_C"/>
</dbReference>
<evidence type="ECO:0000313" key="6">
    <source>
        <dbReference type="Proteomes" id="UP001166293"/>
    </source>
</evidence>
<evidence type="ECO:0000256" key="3">
    <source>
        <dbReference type="ARBA" id="ARBA00023163"/>
    </source>
</evidence>
<comment type="caution">
    <text evidence="5">The sequence shown here is derived from an EMBL/GenBank/DDBJ whole genome shotgun (WGS) entry which is preliminary data.</text>
</comment>
<dbReference type="InterPro" id="IPR000524">
    <property type="entry name" value="Tscrpt_reg_HTH_GntR"/>
</dbReference>
<dbReference type="PANTHER" id="PTHR43537:SF53">
    <property type="entry name" value="HTH-TYPE TRANSCRIPTIONAL REPRESSOR NANR"/>
    <property type="match status" value="1"/>
</dbReference>
<keyword evidence="6" id="KW-1185">Reference proteome</keyword>
<gene>
    <name evidence="5" type="ORF">KUH32_05510</name>
</gene>
<reference evidence="5" key="1">
    <citation type="submission" date="2021-06" db="EMBL/GenBank/DDBJ databases">
        <title>Thalassococcus sp. CAU 1522 isolated from sea sand, Republic of Korea.</title>
        <authorList>
            <person name="Kim W."/>
        </authorList>
    </citation>
    <scope>NUCLEOTIDE SEQUENCE</scope>
    <source>
        <strain evidence="5">CAU 1522</strain>
    </source>
</reference>
<keyword evidence="1" id="KW-0805">Transcription regulation</keyword>
<dbReference type="Pfam" id="PF00392">
    <property type="entry name" value="GntR"/>
    <property type="match status" value="1"/>
</dbReference>
<evidence type="ECO:0000313" key="5">
    <source>
        <dbReference type="EMBL" id="MBV2359219.1"/>
    </source>
</evidence>
<dbReference type="RefSeq" id="WP_217777043.1">
    <property type="nucleotide sequence ID" value="NZ_JAHRWL010000001.1"/>
</dbReference>
<keyword evidence="3" id="KW-0804">Transcription</keyword>
<dbReference type="PANTHER" id="PTHR43537">
    <property type="entry name" value="TRANSCRIPTIONAL REGULATOR, GNTR FAMILY"/>
    <property type="match status" value="1"/>
</dbReference>
<dbReference type="SMART" id="SM00345">
    <property type="entry name" value="HTH_GNTR"/>
    <property type="match status" value="1"/>
</dbReference>
<evidence type="ECO:0000256" key="1">
    <source>
        <dbReference type="ARBA" id="ARBA00023015"/>
    </source>
</evidence>
<feature type="domain" description="HTH gntR-type" evidence="4">
    <location>
        <begin position="3"/>
        <end position="70"/>
    </location>
</feature>
<name>A0ABS6N5D6_9RHOB</name>
<dbReference type="PROSITE" id="PS50949">
    <property type="entry name" value="HTH_GNTR"/>
    <property type="match status" value="1"/>
</dbReference>
<evidence type="ECO:0000259" key="4">
    <source>
        <dbReference type="PROSITE" id="PS50949"/>
    </source>
</evidence>
<dbReference type="EMBL" id="JAHRWL010000001">
    <property type="protein sequence ID" value="MBV2359219.1"/>
    <property type="molecule type" value="Genomic_DNA"/>
</dbReference>